<evidence type="ECO:0000313" key="2">
    <source>
        <dbReference type="EMBL" id="EFC47752.1"/>
    </source>
</evidence>
<dbReference type="GeneID" id="8849382"/>
<dbReference type="RefSeq" id="XP_002680496.1">
    <property type="nucleotide sequence ID" value="XM_002680450.1"/>
</dbReference>
<organism evidence="3">
    <name type="scientific">Naegleria gruberi</name>
    <name type="common">Amoeba</name>
    <dbReference type="NCBI Taxonomy" id="5762"/>
    <lineage>
        <taxon>Eukaryota</taxon>
        <taxon>Discoba</taxon>
        <taxon>Heterolobosea</taxon>
        <taxon>Tetramitia</taxon>
        <taxon>Eutetramitia</taxon>
        <taxon>Vahlkampfiidae</taxon>
        <taxon>Naegleria</taxon>
    </lineage>
</organism>
<evidence type="ECO:0000256" key="1">
    <source>
        <dbReference type="SAM" id="MobiDB-lite"/>
    </source>
</evidence>
<accession>D2V621</accession>
<proteinExistence type="predicted"/>
<dbReference type="InParanoid" id="D2V621"/>
<feature type="region of interest" description="Disordered" evidence="1">
    <location>
        <begin position="74"/>
        <end position="99"/>
    </location>
</feature>
<dbReference type="VEuPathDB" id="AmoebaDB:NAEGRDRAFT_46960"/>
<dbReference type="KEGG" id="ngr:NAEGRDRAFT_46960"/>
<keyword evidence="3" id="KW-1185">Reference proteome</keyword>
<dbReference type="AlphaFoldDB" id="D2V621"/>
<evidence type="ECO:0000313" key="3">
    <source>
        <dbReference type="Proteomes" id="UP000006671"/>
    </source>
</evidence>
<feature type="compositionally biased region" description="Polar residues" evidence="1">
    <location>
        <begin position="88"/>
        <end position="99"/>
    </location>
</feature>
<dbReference type="EMBL" id="GG738853">
    <property type="protein sequence ID" value="EFC47752.1"/>
    <property type="molecule type" value="Genomic_DNA"/>
</dbReference>
<name>D2V621_NAEGR</name>
<gene>
    <name evidence="2" type="ORF">NAEGRDRAFT_46960</name>
</gene>
<protein>
    <submittedName>
        <fullName evidence="2">Predicted protein</fullName>
    </submittedName>
</protein>
<dbReference type="Proteomes" id="UP000006671">
    <property type="component" value="Unassembled WGS sequence"/>
</dbReference>
<dbReference type="OrthoDB" id="10620900at2759"/>
<sequence length="549" mass="62697">MAIDKGPETIIDLAAVFYLIMNVTSSNKETQSVVFNHIISTLNPPINNNATLQEIPSELGSCDSYFGLEEYFDDEEDEDESDSNSSNKPQSTQNNDSINQEDIMLDEGRVNSDSLPPNNQRNEEFLPEYVVVEQSNTPMSNNFINRLEYDSYSSAISQITEIINTQNFSHFDQLSNPFSNVCSYFGNNFSVSQFNSNSLSQFSQPIFSQIPTNYTETSSRVPVDQIIEKEIEKVIINGFSCSHCNNPASVYFSGKYSGIDSHDCFSKYSRNRCRMDLDCFEKLLKAQNHDLYLWFECLLKTREGRKKVFDILNNEDSERIKVLFKERKQTRNVDDVMYWKDNNLVSFKIVNNLRKECTLSDELPPTKDMKTRKKIIDEEVEKIFKIIAPSNGIVGFIADLHVSVEQILKLYRCLGGKQLPKTVYFKLCVDGREINGKKQIAIALVPLNLRDIFPTQAVSSVFYIGLFLGSETKSSLPETVGSLSDSLKFISSTTFENSNINFLKFKYLKMKNLLDTIYPNKTTVRSRRSNLLLDHSGHVYMVDICVSIQ</sequence>
<reference evidence="2 3" key="1">
    <citation type="journal article" date="2010" name="Cell">
        <title>The genome of Naegleria gruberi illuminates early eukaryotic versatility.</title>
        <authorList>
            <person name="Fritz-Laylin L.K."/>
            <person name="Prochnik S.E."/>
            <person name="Ginger M.L."/>
            <person name="Dacks J.B."/>
            <person name="Carpenter M.L."/>
            <person name="Field M.C."/>
            <person name="Kuo A."/>
            <person name="Paredez A."/>
            <person name="Chapman J."/>
            <person name="Pham J."/>
            <person name="Shu S."/>
            <person name="Neupane R."/>
            <person name="Cipriano M."/>
            <person name="Mancuso J."/>
            <person name="Tu H."/>
            <person name="Salamov A."/>
            <person name="Lindquist E."/>
            <person name="Shapiro H."/>
            <person name="Lucas S."/>
            <person name="Grigoriev I.V."/>
            <person name="Cande W.Z."/>
            <person name="Fulton C."/>
            <person name="Rokhsar D.S."/>
            <person name="Dawson S.C."/>
        </authorList>
    </citation>
    <scope>NUCLEOTIDE SEQUENCE [LARGE SCALE GENOMIC DNA]</scope>
    <source>
        <strain evidence="2 3">NEG-M</strain>
    </source>
</reference>